<dbReference type="PANTHER" id="PTHR32071:SF38">
    <property type="entry name" value="PSP OPERON TRANSCRIPTIONAL ACTIVATOR"/>
    <property type="match status" value="1"/>
</dbReference>
<dbReference type="InterPro" id="IPR025943">
    <property type="entry name" value="Sigma_54_int_dom_ATP-bd_2"/>
</dbReference>
<dbReference type="RefSeq" id="WP_209530538.1">
    <property type="nucleotide sequence ID" value="NZ_JAEEGA010000012.1"/>
</dbReference>
<dbReference type="Gene3D" id="3.40.50.300">
    <property type="entry name" value="P-loop containing nucleotide triphosphate hydrolases"/>
    <property type="match status" value="1"/>
</dbReference>
<evidence type="ECO:0000259" key="5">
    <source>
        <dbReference type="PROSITE" id="PS51096"/>
    </source>
</evidence>
<dbReference type="Pfam" id="PF00874">
    <property type="entry name" value="PRD"/>
    <property type="match status" value="1"/>
</dbReference>
<dbReference type="InterPro" id="IPR011608">
    <property type="entry name" value="PRD"/>
</dbReference>
<evidence type="ECO:0000313" key="8">
    <source>
        <dbReference type="Proteomes" id="UP000674938"/>
    </source>
</evidence>
<dbReference type="Pfam" id="PF00158">
    <property type="entry name" value="Sigma54_activat"/>
    <property type="match status" value="1"/>
</dbReference>
<dbReference type="GO" id="GO:0005524">
    <property type="term" value="F:ATP binding"/>
    <property type="evidence" value="ECO:0007669"/>
    <property type="project" value="UniProtKB-KW"/>
</dbReference>
<dbReference type="PANTHER" id="PTHR32071">
    <property type="entry name" value="TRANSCRIPTIONAL REGULATORY PROTEIN"/>
    <property type="match status" value="1"/>
</dbReference>
<dbReference type="GO" id="GO:0016740">
    <property type="term" value="F:transferase activity"/>
    <property type="evidence" value="ECO:0007669"/>
    <property type="project" value="UniProtKB-KW"/>
</dbReference>
<dbReference type="SUPFAM" id="SSF52540">
    <property type="entry name" value="P-loop containing nucleoside triphosphate hydrolases"/>
    <property type="match status" value="1"/>
</dbReference>
<evidence type="ECO:0000259" key="6">
    <source>
        <dbReference type="PROSITE" id="PS51372"/>
    </source>
</evidence>
<dbReference type="PROSITE" id="PS51096">
    <property type="entry name" value="PTS_EIIA_TYPE_4"/>
    <property type="match status" value="1"/>
</dbReference>
<keyword evidence="2" id="KW-0547">Nucleotide-binding</keyword>
<dbReference type="Pfam" id="PF03610">
    <property type="entry name" value="EIIA-man"/>
    <property type="match status" value="1"/>
</dbReference>
<feature type="domain" description="Sigma-54 factor interaction" evidence="4">
    <location>
        <begin position="106"/>
        <end position="340"/>
    </location>
</feature>
<protein>
    <submittedName>
        <fullName evidence="7">Sigma 54-interacting transcriptional regulator</fullName>
    </submittedName>
</protein>
<dbReference type="AlphaFoldDB" id="A0A940SWD8"/>
<dbReference type="GO" id="GO:0009401">
    <property type="term" value="P:phosphoenolpyruvate-dependent sugar phosphotransferase system"/>
    <property type="evidence" value="ECO:0007669"/>
    <property type="project" value="InterPro"/>
</dbReference>
<evidence type="ECO:0000256" key="1">
    <source>
        <dbReference type="ARBA" id="ARBA00022679"/>
    </source>
</evidence>
<dbReference type="InterPro" id="IPR004701">
    <property type="entry name" value="PTS_EIIA_man-typ"/>
</dbReference>
<dbReference type="EMBL" id="JAEEGA010000012">
    <property type="protein sequence ID" value="MBP1042884.1"/>
    <property type="molecule type" value="Genomic_DNA"/>
</dbReference>
<keyword evidence="1" id="KW-0808">Transferase</keyword>
<dbReference type="PROSITE" id="PS50045">
    <property type="entry name" value="SIGMA54_INTERACT_4"/>
    <property type="match status" value="1"/>
</dbReference>
<dbReference type="GO" id="GO:0016020">
    <property type="term" value="C:membrane"/>
    <property type="evidence" value="ECO:0007669"/>
    <property type="project" value="InterPro"/>
</dbReference>
<evidence type="ECO:0000313" key="7">
    <source>
        <dbReference type="EMBL" id="MBP1042884.1"/>
    </source>
</evidence>
<gene>
    <name evidence="7" type="ORF">I6N95_17850</name>
</gene>
<dbReference type="InterPro" id="IPR027417">
    <property type="entry name" value="P-loop_NTPase"/>
</dbReference>
<organism evidence="7 8">
    <name type="scientific">Vagococcus allomyrinae</name>
    <dbReference type="NCBI Taxonomy" id="2794353"/>
    <lineage>
        <taxon>Bacteria</taxon>
        <taxon>Bacillati</taxon>
        <taxon>Bacillota</taxon>
        <taxon>Bacilli</taxon>
        <taxon>Lactobacillales</taxon>
        <taxon>Enterococcaceae</taxon>
        <taxon>Vagococcus</taxon>
    </lineage>
</organism>
<dbReference type="SUPFAM" id="SSF63520">
    <property type="entry name" value="PTS-regulatory domain, PRD"/>
    <property type="match status" value="1"/>
</dbReference>
<feature type="domain" description="PRD" evidence="6">
    <location>
        <begin position="809"/>
        <end position="909"/>
    </location>
</feature>
<dbReference type="Proteomes" id="UP000674938">
    <property type="component" value="Unassembled WGS sequence"/>
</dbReference>
<proteinExistence type="predicted"/>
<dbReference type="SUPFAM" id="SSF53062">
    <property type="entry name" value="PTS system fructose IIA component-like"/>
    <property type="match status" value="1"/>
</dbReference>
<evidence type="ECO:0000256" key="3">
    <source>
        <dbReference type="ARBA" id="ARBA00022840"/>
    </source>
</evidence>
<dbReference type="Gene3D" id="3.40.50.510">
    <property type="entry name" value="Phosphotransferase system, mannose-type IIA component"/>
    <property type="match status" value="1"/>
</dbReference>
<dbReference type="InterPro" id="IPR003593">
    <property type="entry name" value="AAA+_ATPase"/>
</dbReference>
<dbReference type="SMART" id="SM00382">
    <property type="entry name" value="AAA"/>
    <property type="match status" value="1"/>
</dbReference>
<feature type="domain" description="PTS EIIA type-4" evidence="5">
    <location>
        <begin position="553"/>
        <end position="676"/>
    </location>
</feature>
<reference evidence="7" key="1">
    <citation type="submission" date="2020-12" db="EMBL/GenBank/DDBJ databases">
        <title>Vagococcus allomyrinae sp. nov. and Enterococcus lavae sp. nov., isolated from the larvae of Allomyrina dichotoma.</title>
        <authorList>
            <person name="Lee S.D."/>
        </authorList>
    </citation>
    <scope>NUCLEOTIDE SEQUENCE</scope>
    <source>
        <strain evidence="7">BWB3-3</strain>
    </source>
</reference>
<keyword evidence="3" id="KW-0067">ATP-binding</keyword>
<dbReference type="GO" id="GO:0006355">
    <property type="term" value="P:regulation of DNA-templated transcription"/>
    <property type="evidence" value="ECO:0007669"/>
    <property type="project" value="InterPro"/>
</dbReference>
<dbReference type="Gene3D" id="1.10.1790.10">
    <property type="entry name" value="PRD domain"/>
    <property type="match status" value="1"/>
</dbReference>
<name>A0A940SWD8_9ENTE</name>
<dbReference type="CDD" id="cd00009">
    <property type="entry name" value="AAA"/>
    <property type="match status" value="1"/>
</dbReference>
<comment type="caution">
    <text evidence="7">The sequence shown here is derived from an EMBL/GenBank/DDBJ whole genome shotgun (WGS) entry which is preliminary data.</text>
</comment>
<dbReference type="PROSITE" id="PS51372">
    <property type="entry name" value="PRD_2"/>
    <property type="match status" value="1"/>
</dbReference>
<dbReference type="InterPro" id="IPR036634">
    <property type="entry name" value="PRD_sf"/>
</dbReference>
<keyword evidence="8" id="KW-1185">Reference proteome</keyword>
<accession>A0A940SWD8</accession>
<evidence type="ECO:0000256" key="2">
    <source>
        <dbReference type="ARBA" id="ARBA00022741"/>
    </source>
</evidence>
<dbReference type="InterPro" id="IPR036662">
    <property type="entry name" value="PTS_EIIA_man-typ_sf"/>
</dbReference>
<dbReference type="InterPro" id="IPR002078">
    <property type="entry name" value="Sigma_54_int"/>
</dbReference>
<dbReference type="PROSITE" id="PS00676">
    <property type="entry name" value="SIGMA54_INTERACT_2"/>
    <property type="match status" value="1"/>
</dbReference>
<evidence type="ECO:0000259" key="4">
    <source>
        <dbReference type="PROSITE" id="PS50045"/>
    </source>
</evidence>
<sequence>MREALEKVLINSTLNVSLGDSSLVSTHYFSEKCQVDRTTASQYLNELVAEGKAIKVNTRPVLFFHLETLRQRCDNQVEFEKVYPTANSFWELLKQFMKKNDVFKELIGSSGSLSHVLEKSKSAVTYPNGGLPILLLGATGVGKSLIAQKLFEYGQSEGLYGENSRFLAVNCSEYADNPQFFLTHIFGNVKGAYTGAESNNDGLVNIADKGILFLDEIHCLTPECQEKLYHFMDKGTYQQVGDNTTVHHAQVQLIFATSEDPEIKLLKPLMRRIPITLKIPSLDNRPVLEKKELVYRLFLNEAKRINQKISLTKRVYQVIVDYHFSGNVGQLVNCLKVCTASALMTQLTSKDSLEIDINHLPDYIIRECALNGSLYAGGSTELIPLDLLEIEYSHNKNIYAFNQLLIQIGLFDGAAVSSELEVALNKYIESVCFEENQTGIKELLYTGFIQSTCQKLLPKYQVTITNDDTMTFSKLLSSLVATIHLCADLATENQLKITKLKEDIHSFDRHYYQLTLAFCEAISRELAVEITELGFINLYLFIKKFILSDEQKETRAIVLCHGFSTASSIKNTANQLLGNHIFDALDMPIEMEAKAIAEKLSDYVNDLPKTQNLIILVDMGSLEAIHQNIKSNKQLTIALFNNVTMKLVLDIGFKLIANESISSIVETIDQNNYRSHSVFVENKRRDKCLIFTSPTGISMADKIKKIIQNSLPTEIDLLFDSEDYDILLKEKEKAAVFRDYIVTGVIGTTNPDISNQSFYPIEDFIQLQDFETLVHIFGDYLSGEQIQRMADNILKYFSQDNLVENLTILNPEKIVRYVEEILDYLQKKLDVPFDSRVIVGLYIHISCLIERLITEKYITSYDNLAMFEATQNTFIQIVGESFTKLEKDYCVEIPTSEIAYLYDYIYKSQ</sequence>